<feature type="compositionally biased region" description="Low complexity" evidence="1">
    <location>
        <begin position="36"/>
        <end position="46"/>
    </location>
</feature>
<protein>
    <submittedName>
        <fullName evidence="2">Unnamed protein product</fullName>
    </submittedName>
</protein>
<sequence>MNKNQDLCIRQSPTKRQKVRSKAFFSSGWELRDTLSDGSSSDDAGGMTDVLSSQDDGLRAEALSGVGSAGSPLNRDETESWARAEPTTEIQKTSLKLHERKEVG</sequence>
<dbReference type="Proteomes" id="UP001165121">
    <property type="component" value="Unassembled WGS sequence"/>
</dbReference>
<dbReference type="EMBL" id="BSXT01000459">
    <property type="protein sequence ID" value="GMF28056.1"/>
    <property type="molecule type" value="Genomic_DNA"/>
</dbReference>
<name>A0A9W6X2B9_9STRA</name>
<keyword evidence="3" id="KW-1185">Reference proteome</keyword>
<reference evidence="2" key="1">
    <citation type="submission" date="2023-04" db="EMBL/GenBank/DDBJ databases">
        <title>Phytophthora fragariaefolia NBRC 109709.</title>
        <authorList>
            <person name="Ichikawa N."/>
            <person name="Sato H."/>
            <person name="Tonouchi N."/>
        </authorList>
    </citation>
    <scope>NUCLEOTIDE SEQUENCE</scope>
    <source>
        <strain evidence="2">NBRC 109709</strain>
    </source>
</reference>
<evidence type="ECO:0000313" key="2">
    <source>
        <dbReference type="EMBL" id="GMF28056.1"/>
    </source>
</evidence>
<proteinExistence type="predicted"/>
<evidence type="ECO:0000256" key="1">
    <source>
        <dbReference type="SAM" id="MobiDB-lite"/>
    </source>
</evidence>
<dbReference type="AlphaFoldDB" id="A0A9W6X2B9"/>
<feature type="region of interest" description="Disordered" evidence="1">
    <location>
        <begin position="32"/>
        <end position="104"/>
    </location>
</feature>
<evidence type="ECO:0000313" key="3">
    <source>
        <dbReference type="Proteomes" id="UP001165121"/>
    </source>
</evidence>
<organism evidence="2 3">
    <name type="scientific">Phytophthora fragariaefolia</name>
    <dbReference type="NCBI Taxonomy" id="1490495"/>
    <lineage>
        <taxon>Eukaryota</taxon>
        <taxon>Sar</taxon>
        <taxon>Stramenopiles</taxon>
        <taxon>Oomycota</taxon>
        <taxon>Peronosporomycetes</taxon>
        <taxon>Peronosporales</taxon>
        <taxon>Peronosporaceae</taxon>
        <taxon>Phytophthora</taxon>
    </lineage>
</organism>
<accession>A0A9W6X2B9</accession>
<comment type="caution">
    <text evidence="2">The sequence shown here is derived from an EMBL/GenBank/DDBJ whole genome shotgun (WGS) entry which is preliminary data.</text>
</comment>
<gene>
    <name evidence="2" type="ORF">Pfra01_000572400</name>
</gene>